<dbReference type="GO" id="GO:0003887">
    <property type="term" value="F:DNA-directed DNA polymerase activity"/>
    <property type="evidence" value="ECO:0007669"/>
    <property type="project" value="InterPro"/>
</dbReference>
<dbReference type="AlphaFoldDB" id="A0A919UJV4"/>
<keyword evidence="4" id="KW-1185">Reference proteome</keyword>
<dbReference type="InterPro" id="IPR000305">
    <property type="entry name" value="GIY-YIG_endonuc"/>
</dbReference>
<dbReference type="Pfam" id="PF01541">
    <property type="entry name" value="GIY-YIG"/>
    <property type="match status" value="1"/>
</dbReference>
<dbReference type="GO" id="GO:0006289">
    <property type="term" value="P:nucleotide-excision repair"/>
    <property type="evidence" value="ECO:0007669"/>
    <property type="project" value="InterPro"/>
</dbReference>
<dbReference type="SMART" id="SM00479">
    <property type="entry name" value="EXOIII"/>
    <property type="match status" value="1"/>
</dbReference>
<dbReference type="InterPro" id="IPR012337">
    <property type="entry name" value="RNaseH-like_sf"/>
</dbReference>
<gene>
    <name evidence="3" type="primary">dnaQ</name>
    <name evidence="3" type="ORF">Dac01nite_14680</name>
</gene>
<keyword evidence="1" id="KW-0269">Exonuclease</keyword>
<dbReference type="NCBIfam" id="NF005907">
    <property type="entry name" value="PRK07883.1-5"/>
    <property type="match status" value="1"/>
</dbReference>
<dbReference type="InterPro" id="IPR047296">
    <property type="entry name" value="GIY-YIG_UvrC_Cho"/>
</dbReference>
<dbReference type="SUPFAM" id="SSF82771">
    <property type="entry name" value="GIY-YIG endonuclease"/>
    <property type="match status" value="1"/>
</dbReference>
<name>A0A919UJV4_9MICO</name>
<dbReference type="SUPFAM" id="SSF53098">
    <property type="entry name" value="Ribonuclease H-like"/>
    <property type="match status" value="1"/>
</dbReference>
<evidence type="ECO:0000313" key="3">
    <source>
        <dbReference type="EMBL" id="GIG54716.1"/>
    </source>
</evidence>
<dbReference type="FunFam" id="3.30.420.10:FF:000045">
    <property type="entry name" value="3'-5' exonuclease DinG"/>
    <property type="match status" value="1"/>
</dbReference>
<organism evidence="3 4">
    <name type="scientific">Demequina activiva</name>
    <dbReference type="NCBI Taxonomy" id="1582364"/>
    <lineage>
        <taxon>Bacteria</taxon>
        <taxon>Bacillati</taxon>
        <taxon>Actinomycetota</taxon>
        <taxon>Actinomycetes</taxon>
        <taxon>Micrococcales</taxon>
        <taxon>Demequinaceae</taxon>
        <taxon>Demequina</taxon>
    </lineage>
</organism>
<dbReference type="GO" id="GO:0006260">
    <property type="term" value="P:DNA replication"/>
    <property type="evidence" value="ECO:0007669"/>
    <property type="project" value="InterPro"/>
</dbReference>
<dbReference type="Gene3D" id="3.30.420.10">
    <property type="entry name" value="Ribonuclease H-like superfamily/Ribonuclease H"/>
    <property type="match status" value="1"/>
</dbReference>
<keyword evidence="1" id="KW-0540">Nuclease</keyword>
<dbReference type="InterPro" id="IPR050066">
    <property type="entry name" value="UvrABC_protein_C"/>
</dbReference>
<sequence length="560" mass="60803">MQASLTDIGEPLSSTTFVVVDLETTGASPRDCAITEIGAVKTRGGEVVGEFQTLVDPGMAIPPMIVALTGITQAMVTTAPRIGAVLPAFLEFLGDAVLVAHNARFDVGFLKAACQAEGYAWPRVEVVDTVLIARRAVTKEEAPNRKLSTLARVFGTRVTPNHRALEDARATSEVLHGMLERLAAFGITHREDLDALRNPVPGTLRRKATMADRVPAKPGVYVFRGPRGEALYVGTSRNLRSRVKSYFTRGETRRGIREMLELAVSVDTTVCASELEANVLEVRLIAQLRPRYNRRSTRPEKTAWVKLTDERYPRLAVSRSAEGSAAWLGPLRSAGAAREAIETLQDALGVRTCTTRLPITPRTNARACILKETGGCSAPCVRGAESEYEATASATQAVLDGDLSPVVATLSAAVAEHAERLNYEKAREVRDGLSSLIDAAARQTRLRSLQACTIVAVRPLEDGWELAACARGRLSGSARVSSGVWAAADRLRAQAASLEWDETVLVEEQELVLRWLERPGTRLLYVDGQWSSPVHGAAQHARWVDARRSDRDDATSAGRR</sequence>
<dbReference type="EMBL" id="BONR01000002">
    <property type="protein sequence ID" value="GIG54716.1"/>
    <property type="molecule type" value="Genomic_DNA"/>
</dbReference>
<dbReference type="PANTHER" id="PTHR30562:SF1">
    <property type="entry name" value="UVRABC SYSTEM PROTEIN C"/>
    <property type="match status" value="1"/>
</dbReference>
<dbReference type="SMART" id="SM00465">
    <property type="entry name" value="GIYc"/>
    <property type="match status" value="1"/>
</dbReference>
<evidence type="ECO:0000313" key="4">
    <source>
        <dbReference type="Proteomes" id="UP000652354"/>
    </source>
</evidence>
<protein>
    <submittedName>
        <fullName evidence="3">DNA polymerase III subunit epsilon</fullName>
    </submittedName>
</protein>
<dbReference type="CDD" id="cd06127">
    <property type="entry name" value="DEDDh"/>
    <property type="match status" value="1"/>
</dbReference>
<comment type="caution">
    <text evidence="3">The sequence shown here is derived from an EMBL/GenBank/DDBJ whole genome shotgun (WGS) entry which is preliminary data.</text>
</comment>
<dbReference type="NCBIfam" id="NF005905">
    <property type="entry name" value="PRK07883.1-3"/>
    <property type="match status" value="1"/>
</dbReference>
<dbReference type="InterPro" id="IPR036397">
    <property type="entry name" value="RNaseH_sf"/>
</dbReference>
<dbReference type="InterPro" id="IPR036876">
    <property type="entry name" value="UVR_dom_sf"/>
</dbReference>
<evidence type="ECO:0000256" key="1">
    <source>
        <dbReference type="ARBA" id="ARBA00022839"/>
    </source>
</evidence>
<dbReference type="InterPro" id="IPR013520">
    <property type="entry name" value="Ribonucl_H"/>
</dbReference>
<dbReference type="GO" id="GO:0009380">
    <property type="term" value="C:excinuclease repair complex"/>
    <property type="evidence" value="ECO:0007669"/>
    <property type="project" value="TreeGrafter"/>
</dbReference>
<dbReference type="PANTHER" id="PTHR30562">
    <property type="entry name" value="UVRC/OXIDOREDUCTASE"/>
    <property type="match status" value="1"/>
</dbReference>
<dbReference type="InterPro" id="IPR035901">
    <property type="entry name" value="GIY-YIG_endonuc_sf"/>
</dbReference>
<dbReference type="NCBIfam" id="TIGR00573">
    <property type="entry name" value="dnaq"/>
    <property type="match status" value="1"/>
</dbReference>
<dbReference type="Gene3D" id="3.40.1440.10">
    <property type="entry name" value="GIY-YIG endonuclease"/>
    <property type="match status" value="1"/>
</dbReference>
<accession>A0A919UJV4</accession>
<dbReference type="CDD" id="cd10434">
    <property type="entry name" value="GIY-YIG_UvrC_Cho"/>
    <property type="match status" value="1"/>
</dbReference>
<feature type="domain" description="GIY-YIG" evidence="2">
    <location>
        <begin position="216"/>
        <end position="294"/>
    </location>
</feature>
<keyword evidence="1" id="KW-0378">Hydrolase</keyword>
<dbReference type="GO" id="GO:0003677">
    <property type="term" value="F:DNA binding"/>
    <property type="evidence" value="ECO:0007669"/>
    <property type="project" value="InterPro"/>
</dbReference>
<dbReference type="InterPro" id="IPR006054">
    <property type="entry name" value="DnaQ"/>
</dbReference>
<dbReference type="GO" id="GO:0004527">
    <property type="term" value="F:exonuclease activity"/>
    <property type="evidence" value="ECO:0007669"/>
    <property type="project" value="UniProtKB-KW"/>
</dbReference>
<dbReference type="SUPFAM" id="SSF46600">
    <property type="entry name" value="C-terminal UvrC-binding domain of UvrB"/>
    <property type="match status" value="1"/>
</dbReference>
<evidence type="ECO:0000259" key="2">
    <source>
        <dbReference type="PROSITE" id="PS50164"/>
    </source>
</evidence>
<reference evidence="3" key="1">
    <citation type="submission" date="2021-01" db="EMBL/GenBank/DDBJ databases">
        <title>Whole genome shotgun sequence of Demequina activiva NBRC 110675.</title>
        <authorList>
            <person name="Komaki H."/>
            <person name="Tamura T."/>
        </authorList>
    </citation>
    <scope>NUCLEOTIDE SEQUENCE</scope>
    <source>
        <strain evidence="3">NBRC 110675</strain>
    </source>
</reference>
<dbReference type="Proteomes" id="UP000652354">
    <property type="component" value="Unassembled WGS sequence"/>
</dbReference>
<dbReference type="Pfam" id="PF00929">
    <property type="entry name" value="RNase_T"/>
    <property type="match status" value="1"/>
</dbReference>
<proteinExistence type="predicted"/>
<dbReference type="PROSITE" id="PS50164">
    <property type="entry name" value="GIY_YIG"/>
    <property type="match status" value="1"/>
</dbReference>